<evidence type="ECO:0000256" key="4">
    <source>
        <dbReference type="ARBA" id="ARBA00022656"/>
    </source>
</evidence>
<evidence type="ECO:0000256" key="7">
    <source>
        <dbReference type="ARBA" id="ARBA00023136"/>
    </source>
</evidence>
<evidence type="ECO:0000256" key="2">
    <source>
        <dbReference type="ARBA" id="ARBA00004613"/>
    </source>
</evidence>
<evidence type="ECO:0000256" key="6">
    <source>
        <dbReference type="ARBA" id="ARBA00023026"/>
    </source>
</evidence>
<dbReference type="EMBL" id="SAUW01000004">
    <property type="protein sequence ID" value="RWR13849.1"/>
    <property type="molecule type" value="Genomic_DNA"/>
</dbReference>
<dbReference type="GO" id="GO:0090729">
    <property type="term" value="F:toxin activity"/>
    <property type="evidence" value="ECO:0007669"/>
    <property type="project" value="UniProtKB-KW"/>
</dbReference>
<name>A0A443J096_9RHOB</name>
<evidence type="ECO:0000256" key="5">
    <source>
        <dbReference type="ARBA" id="ARBA00022737"/>
    </source>
</evidence>
<proteinExistence type="predicted"/>
<evidence type="ECO:0000313" key="9">
    <source>
        <dbReference type="Proteomes" id="UP000285710"/>
    </source>
</evidence>
<keyword evidence="6" id="KW-0843">Virulence</keyword>
<dbReference type="PRINTS" id="PR01488">
    <property type="entry name" value="RTXTOXINA"/>
</dbReference>
<evidence type="ECO:0000256" key="1">
    <source>
        <dbReference type="ARBA" id="ARBA00004370"/>
    </source>
</evidence>
<comment type="subcellular location">
    <subcellularLocation>
        <location evidence="1">Membrane</location>
    </subcellularLocation>
    <subcellularLocation>
        <location evidence="2">Secreted</location>
    </subcellularLocation>
</comment>
<dbReference type="PANTHER" id="PTHR38340">
    <property type="entry name" value="S-LAYER PROTEIN"/>
    <property type="match status" value="1"/>
</dbReference>
<sequence>MQLQFVRRVLTGQTTLDRDLRGFAVMSDAAGTWLYVMTGQNGGLSSYRLTESGTGWTTASSNTLAEYYRNIDIFGPQVITYVGRSFLAFASRENGDLLAYALNANGAIGYVWEIDLPATVAAGLQSGFVQATAGTFYTIDRLSGQLNGFSVSGTAVTQISGASVAGVAPAEGSALLTTVQIGSVQYLLTAASLGDSDTVSSYRIAANGTLRLTGQIGSEDGLGLWQPSVMEVVSVWGSTWVLVGGYGSNSLSVMRIDSTGALTATDHIYDTGTTRFEGIAAIATATVGDRVFIVTGGADDGLSLFTLLPTGRLVYLQSLTYDFTNGLENIVALQAAVVGNSLQIFVASQSAEGFSVLEIPLSDFGVTVQGGSGLTGTAKDDLLVSNSRGADTINGGAGDDILVSGFGGTTMTGGSGADLFVIRTSSRRHVILDFQPGVDRLDMSELFFLRNRSQLSVSYDGDALVLAYFDVMTSVSTQVAIYRAGGGRLTIEDIWPDAYDLGTPDRLLLLNDAGEDFAEDQNTARAIDGTSGDDDLRGAAGNDTLSGLAGNDLLMGGMGNDLLLGGDGNDTLWGDAGNDTLEGGTGDDLLYGGSGNDLLLGWTGRDTLWGGAGNDTLWGGPDDDFLFGDEGDDLIFGEDGNDALFGWLGKDTLWGGNGNDTLFGEQDDDFLFGDAGDDLLLGGDGNDALFGWLGKDTLWGGDGNDTLFGEQDDDFLYGDAGDDLLLGGDGNDAMFGWWGRDTLWGGDGNDTLYGEQDDDFLYGDVGDDLLYGGDGNDALFGWWGRDTLWGGDGNDTLFGEQDDDLLFGDAGDDLLFGGDGNDALFGWLGKDTLWGGDGNDTLYGEQGDDFLFGDAGDDLLFGGDGNDALFGWLGKDTLWGGDGNDTLLGEQGDDVLYGDAGNDIVDGGEGNDLLFGWSGNDTLLGGAGNDTLYGEAGNDWLDGGAGADYLTGGTGADTFAMSAGTTIVTDFRASEGDRIWLGAAVGITDAADLWGAHMVQRGADVLITDAQGNTMTLWGVNMGALTASDFLF</sequence>
<organism evidence="8 9">
    <name type="scientific">Paenirhodobacter populi</name>
    <dbReference type="NCBI Taxonomy" id="2306993"/>
    <lineage>
        <taxon>Bacteria</taxon>
        <taxon>Pseudomonadati</taxon>
        <taxon>Pseudomonadota</taxon>
        <taxon>Alphaproteobacteria</taxon>
        <taxon>Rhodobacterales</taxon>
        <taxon>Rhodobacter group</taxon>
        <taxon>Paenirhodobacter</taxon>
    </lineage>
</organism>
<dbReference type="PRINTS" id="PR00313">
    <property type="entry name" value="CABNDNGRPT"/>
</dbReference>
<protein>
    <submittedName>
        <fullName evidence="8">Calcium-binding protein</fullName>
    </submittedName>
</protein>
<reference evidence="8 9" key="1">
    <citation type="submission" date="2019-01" db="EMBL/GenBank/DDBJ databases">
        <title>Sinorhodobacter populi sp. nov. isolated from the symptomatic bark tissue of Populus euramericana canker.</title>
        <authorList>
            <person name="Xu G."/>
        </authorList>
    </citation>
    <scope>NUCLEOTIDE SEQUENCE [LARGE SCALE GENOMIC DNA]</scope>
    <source>
        <strain evidence="8 9">2D-5</strain>
    </source>
</reference>
<comment type="caution">
    <text evidence="8">The sequence shown here is derived from an EMBL/GenBank/DDBJ whole genome shotgun (WGS) entry which is preliminary data.</text>
</comment>
<keyword evidence="5" id="KW-0677">Repeat</keyword>
<evidence type="ECO:0000313" key="8">
    <source>
        <dbReference type="EMBL" id="RWR13849.1"/>
    </source>
</evidence>
<dbReference type="AlphaFoldDB" id="A0A443J096"/>
<dbReference type="PANTHER" id="PTHR38340:SF1">
    <property type="entry name" value="S-LAYER PROTEIN"/>
    <property type="match status" value="1"/>
</dbReference>
<dbReference type="InterPro" id="IPR001343">
    <property type="entry name" value="Hemolysn_Ca-bd"/>
</dbReference>
<dbReference type="RefSeq" id="WP_128269128.1">
    <property type="nucleotide sequence ID" value="NZ_SAUW01000004.1"/>
</dbReference>
<dbReference type="InterPro" id="IPR011049">
    <property type="entry name" value="Serralysin-like_metalloprot_C"/>
</dbReference>
<dbReference type="Pfam" id="PF00353">
    <property type="entry name" value="HemolysinCabind"/>
    <property type="match status" value="11"/>
</dbReference>
<keyword evidence="4" id="KW-0800">Toxin</keyword>
<dbReference type="InterPro" id="IPR003995">
    <property type="entry name" value="RTX_toxin_determinant-A"/>
</dbReference>
<dbReference type="GO" id="GO:0005576">
    <property type="term" value="C:extracellular region"/>
    <property type="evidence" value="ECO:0007669"/>
    <property type="project" value="UniProtKB-SubCell"/>
</dbReference>
<dbReference type="GO" id="GO:0005509">
    <property type="term" value="F:calcium ion binding"/>
    <property type="evidence" value="ECO:0007669"/>
    <property type="project" value="InterPro"/>
</dbReference>
<evidence type="ECO:0000256" key="3">
    <source>
        <dbReference type="ARBA" id="ARBA00022525"/>
    </source>
</evidence>
<reference evidence="8 9" key="2">
    <citation type="submission" date="2019-01" db="EMBL/GenBank/DDBJ databases">
        <authorList>
            <person name="Li Y."/>
        </authorList>
    </citation>
    <scope>NUCLEOTIDE SEQUENCE [LARGE SCALE GENOMIC DNA]</scope>
    <source>
        <strain evidence="8 9">2D-5</strain>
    </source>
</reference>
<dbReference type="Gene3D" id="2.150.10.10">
    <property type="entry name" value="Serralysin-like metalloprotease, C-terminal"/>
    <property type="match status" value="10"/>
</dbReference>
<dbReference type="InterPro" id="IPR018511">
    <property type="entry name" value="Hemolysin-typ_Ca-bd_CS"/>
</dbReference>
<keyword evidence="9" id="KW-1185">Reference proteome</keyword>
<accession>A0A443J096</accession>
<dbReference type="GO" id="GO:0016020">
    <property type="term" value="C:membrane"/>
    <property type="evidence" value="ECO:0007669"/>
    <property type="project" value="UniProtKB-SubCell"/>
</dbReference>
<keyword evidence="7" id="KW-0472">Membrane</keyword>
<dbReference type="Proteomes" id="UP000285710">
    <property type="component" value="Unassembled WGS sequence"/>
</dbReference>
<gene>
    <name evidence="8" type="ORF">D2T33_05495</name>
</gene>
<dbReference type="SUPFAM" id="SSF51120">
    <property type="entry name" value="beta-Roll"/>
    <property type="match status" value="4"/>
</dbReference>
<dbReference type="InterPro" id="IPR050557">
    <property type="entry name" value="RTX_toxin/Mannuronan_C5-epim"/>
</dbReference>
<dbReference type="PROSITE" id="PS00330">
    <property type="entry name" value="HEMOLYSIN_CALCIUM"/>
    <property type="match status" value="9"/>
</dbReference>
<keyword evidence="3" id="KW-0964">Secreted</keyword>